<dbReference type="Proteomes" id="UP000321717">
    <property type="component" value="Unassembled WGS sequence"/>
</dbReference>
<evidence type="ECO:0000313" key="2">
    <source>
        <dbReference type="EMBL" id="GEO84934.1"/>
    </source>
</evidence>
<gene>
    <name evidence="2" type="ORF">RNA01_18660</name>
</gene>
<proteinExistence type="predicted"/>
<sequence>MGIMRMEESVTARNIARTLAPLAIMPIRIIFAGNAQIIAVMNMASLRLIPDSSAKALKPTKEVIRMKAGREKMPRAPARNQRKEATSVWDDGIGRSGAGGNGTARRPE</sequence>
<reference evidence="2 3" key="1">
    <citation type="submission" date="2019-07" db="EMBL/GenBank/DDBJ databases">
        <title>Whole genome shotgun sequence of Rhizobium naphthalenivorans NBRC 107585.</title>
        <authorList>
            <person name="Hosoyama A."/>
            <person name="Uohara A."/>
            <person name="Ohji S."/>
            <person name="Ichikawa N."/>
        </authorList>
    </citation>
    <scope>NUCLEOTIDE SEQUENCE [LARGE SCALE GENOMIC DNA]</scope>
    <source>
        <strain evidence="2 3">NBRC 107585</strain>
    </source>
</reference>
<dbReference type="EMBL" id="BJZP01000007">
    <property type="protein sequence ID" value="GEO84934.1"/>
    <property type="molecule type" value="Genomic_DNA"/>
</dbReference>
<organism evidence="2 3">
    <name type="scientific">Ciceribacter naphthalenivorans</name>
    <dbReference type="NCBI Taxonomy" id="1118451"/>
    <lineage>
        <taxon>Bacteria</taxon>
        <taxon>Pseudomonadati</taxon>
        <taxon>Pseudomonadota</taxon>
        <taxon>Alphaproteobacteria</taxon>
        <taxon>Hyphomicrobiales</taxon>
        <taxon>Rhizobiaceae</taxon>
        <taxon>Ciceribacter</taxon>
    </lineage>
</organism>
<evidence type="ECO:0000313" key="3">
    <source>
        <dbReference type="Proteomes" id="UP000321717"/>
    </source>
</evidence>
<name>A0A512HHK6_9HYPH</name>
<feature type="region of interest" description="Disordered" evidence="1">
    <location>
        <begin position="67"/>
        <end position="108"/>
    </location>
</feature>
<protein>
    <submittedName>
        <fullName evidence="2">Uncharacterized protein</fullName>
    </submittedName>
</protein>
<accession>A0A512HHK6</accession>
<keyword evidence="3" id="KW-1185">Reference proteome</keyword>
<evidence type="ECO:0000256" key="1">
    <source>
        <dbReference type="SAM" id="MobiDB-lite"/>
    </source>
</evidence>
<comment type="caution">
    <text evidence="2">The sequence shown here is derived from an EMBL/GenBank/DDBJ whole genome shotgun (WGS) entry which is preliminary data.</text>
</comment>
<dbReference type="AlphaFoldDB" id="A0A512HHK6"/>